<evidence type="ECO:0000256" key="4">
    <source>
        <dbReference type="ARBA" id="ARBA00023098"/>
    </source>
</evidence>
<comment type="pathway">
    <text evidence="1">Lipid metabolism.</text>
</comment>
<reference evidence="7 8" key="1">
    <citation type="submission" date="2021-08" db="EMBL/GenBank/DDBJ databases">
        <authorList>
            <person name="Peeters C."/>
        </authorList>
    </citation>
    <scope>NUCLEOTIDE SEQUENCE [LARGE SCALE GENOMIC DNA]</scope>
    <source>
        <strain evidence="7 8">LMG 21510</strain>
    </source>
</reference>
<gene>
    <name evidence="7" type="ORF">LMG21510_03380</name>
</gene>
<keyword evidence="4" id="KW-0443">Lipid metabolism</keyword>
<sequence>MIWLRKIALALHLLRGVVTCAVLFPWIGASVRRWHIRRWSLRLLRLCGVRLELVGTVPDQADVAGTHGAMVVCNHISWLDIFVIHCWHPARFVAKSEIRGWPVIGWLCAQTGTLFIERGRKRDAHRVLHDITDCMLQGDRVCVFPEGTTSDGAQVLPFHANLMQAPISGGLPVLPVGLAYLDAATRERTVAPAYIGELTLMQTLNAVLHAPPIVARLSFAPPLRATEPSRRALAEASREAVAHLCAGAHDAAADVVARANAAVPAMAVPAAAGMP</sequence>
<dbReference type="CDD" id="cd07989">
    <property type="entry name" value="LPLAT_AGPAT-like"/>
    <property type="match status" value="1"/>
</dbReference>
<keyword evidence="5" id="KW-0012">Acyltransferase</keyword>
<evidence type="ECO:0000256" key="2">
    <source>
        <dbReference type="ARBA" id="ARBA00022516"/>
    </source>
</evidence>
<dbReference type="EMBL" id="CAJZAH010000003">
    <property type="protein sequence ID" value="CAG9177745.1"/>
    <property type="molecule type" value="Genomic_DNA"/>
</dbReference>
<evidence type="ECO:0000313" key="8">
    <source>
        <dbReference type="Proteomes" id="UP000721236"/>
    </source>
</evidence>
<evidence type="ECO:0000313" key="7">
    <source>
        <dbReference type="EMBL" id="CAG9177745.1"/>
    </source>
</evidence>
<dbReference type="Proteomes" id="UP000721236">
    <property type="component" value="Unassembled WGS sequence"/>
</dbReference>
<dbReference type="PANTHER" id="PTHR10434">
    <property type="entry name" value="1-ACYL-SN-GLYCEROL-3-PHOSPHATE ACYLTRANSFERASE"/>
    <property type="match status" value="1"/>
</dbReference>
<dbReference type="SUPFAM" id="SSF69593">
    <property type="entry name" value="Glycerol-3-phosphate (1)-acyltransferase"/>
    <property type="match status" value="1"/>
</dbReference>
<evidence type="ECO:0000256" key="1">
    <source>
        <dbReference type="ARBA" id="ARBA00005189"/>
    </source>
</evidence>
<evidence type="ECO:0000259" key="6">
    <source>
        <dbReference type="SMART" id="SM00563"/>
    </source>
</evidence>
<comment type="caution">
    <text evidence="7">The sequence shown here is derived from an EMBL/GenBank/DDBJ whole genome shotgun (WGS) entry which is preliminary data.</text>
</comment>
<keyword evidence="3" id="KW-0808">Transferase</keyword>
<dbReference type="RefSeq" id="WP_224042879.1">
    <property type="nucleotide sequence ID" value="NZ_CAJZAH010000003.1"/>
</dbReference>
<keyword evidence="2" id="KW-0444">Lipid biosynthesis</keyword>
<name>A0ABN7Z0F9_9BURK</name>
<organism evidence="7 8">
    <name type="scientific">Cupriavidus respiraculi</name>
    <dbReference type="NCBI Taxonomy" id="195930"/>
    <lineage>
        <taxon>Bacteria</taxon>
        <taxon>Pseudomonadati</taxon>
        <taxon>Pseudomonadota</taxon>
        <taxon>Betaproteobacteria</taxon>
        <taxon>Burkholderiales</taxon>
        <taxon>Burkholderiaceae</taxon>
        <taxon>Cupriavidus</taxon>
    </lineage>
</organism>
<keyword evidence="8" id="KW-1185">Reference proteome</keyword>
<evidence type="ECO:0000256" key="3">
    <source>
        <dbReference type="ARBA" id="ARBA00022679"/>
    </source>
</evidence>
<feature type="domain" description="Phospholipid/glycerol acyltransferase" evidence="6">
    <location>
        <begin position="69"/>
        <end position="181"/>
    </location>
</feature>
<protein>
    <recommendedName>
        <fullName evidence="6">Phospholipid/glycerol acyltransferase domain-containing protein</fullName>
    </recommendedName>
</protein>
<proteinExistence type="predicted"/>
<accession>A0ABN7Z0F9</accession>
<evidence type="ECO:0000256" key="5">
    <source>
        <dbReference type="ARBA" id="ARBA00023315"/>
    </source>
</evidence>
<dbReference type="SMART" id="SM00563">
    <property type="entry name" value="PlsC"/>
    <property type="match status" value="1"/>
</dbReference>
<dbReference type="Pfam" id="PF01553">
    <property type="entry name" value="Acyltransferase"/>
    <property type="match status" value="1"/>
</dbReference>
<dbReference type="InterPro" id="IPR002123">
    <property type="entry name" value="Plipid/glycerol_acylTrfase"/>
</dbReference>
<dbReference type="PANTHER" id="PTHR10434:SF64">
    <property type="entry name" value="1-ACYL-SN-GLYCEROL-3-PHOSPHATE ACYLTRANSFERASE-RELATED"/>
    <property type="match status" value="1"/>
</dbReference>